<gene>
    <name evidence="1" type="ORF">DKT75_15250</name>
</gene>
<organism evidence="1 2">
    <name type="scientific">Leucothrix arctica</name>
    <dbReference type="NCBI Taxonomy" id="1481894"/>
    <lineage>
        <taxon>Bacteria</taxon>
        <taxon>Pseudomonadati</taxon>
        <taxon>Pseudomonadota</taxon>
        <taxon>Gammaproteobacteria</taxon>
        <taxon>Thiotrichales</taxon>
        <taxon>Thiotrichaceae</taxon>
        <taxon>Leucothrix</taxon>
    </lineage>
</organism>
<comment type="caution">
    <text evidence="1">The sequence shown here is derived from an EMBL/GenBank/DDBJ whole genome shotgun (WGS) entry which is preliminary data.</text>
</comment>
<protein>
    <submittedName>
        <fullName evidence="1">Uncharacterized protein</fullName>
    </submittedName>
</protein>
<dbReference type="EMBL" id="QGKL01000039">
    <property type="protein sequence ID" value="PWQ94647.1"/>
    <property type="molecule type" value="Genomic_DNA"/>
</dbReference>
<dbReference type="Proteomes" id="UP000245506">
    <property type="component" value="Unassembled WGS sequence"/>
</dbReference>
<evidence type="ECO:0000313" key="1">
    <source>
        <dbReference type="EMBL" id="PWQ94647.1"/>
    </source>
</evidence>
<sequence>MQYFRAILFVSVVALTNTAYGLSDGYYSQGLYMDFKIAEDDESIKQSLEGIFTKFINFVNEDETSGFSINFNYFFKSDS</sequence>
<keyword evidence="2" id="KW-1185">Reference proteome</keyword>
<dbReference type="AlphaFoldDB" id="A0A317C8M4"/>
<name>A0A317C8M4_9GAMM</name>
<evidence type="ECO:0000313" key="2">
    <source>
        <dbReference type="Proteomes" id="UP000245506"/>
    </source>
</evidence>
<accession>A0A317C8M4</accession>
<reference evidence="1 2" key="1">
    <citation type="submission" date="2018-05" db="EMBL/GenBank/DDBJ databases">
        <title>Leucothrix arctica sp. nov., isolated from Arctic seawater.</title>
        <authorList>
            <person name="Choi A."/>
            <person name="Baek K."/>
        </authorList>
    </citation>
    <scope>NUCLEOTIDE SEQUENCE [LARGE SCALE GENOMIC DNA]</scope>
    <source>
        <strain evidence="1 2">IMCC9719</strain>
    </source>
</reference>
<proteinExistence type="predicted"/>